<keyword evidence="5 8" id="KW-0808">Transferase</keyword>
<dbReference type="PATRIC" id="fig|1445510.3.peg.5842"/>
<comment type="cofactor">
    <cofactor evidence="1">
        <name>pyridoxal 5'-phosphate</name>
        <dbReference type="ChEBI" id="CHEBI:597326"/>
    </cofactor>
</comment>
<keyword evidence="4 8" id="KW-0032">Aminotransferase</keyword>
<dbReference type="InterPro" id="IPR015422">
    <property type="entry name" value="PyrdxlP-dep_Trfase_small"/>
</dbReference>
<protein>
    <submittedName>
        <fullName evidence="8">Aspartate/tyrosine/aromatic aminotransferase</fullName>
        <ecNumber evidence="8">2.6.1.1</ecNumber>
    </submittedName>
</protein>
<dbReference type="GO" id="GO:0004838">
    <property type="term" value="F:L-tyrosine-2-oxoglutarate transaminase activity"/>
    <property type="evidence" value="ECO:0007669"/>
    <property type="project" value="TreeGrafter"/>
</dbReference>
<dbReference type="KEGG" id="gsn:YC6258_05884"/>
<evidence type="ECO:0000313" key="9">
    <source>
        <dbReference type="Proteomes" id="UP000032266"/>
    </source>
</evidence>
<keyword evidence="9" id="KW-1185">Reference proteome</keyword>
<dbReference type="OrthoDB" id="9766445at2"/>
<evidence type="ECO:0000313" key="8">
    <source>
        <dbReference type="EMBL" id="AJQ97912.1"/>
    </source>
</evidence>
<dbReference type="AlphaFoldDB" id="A0A0C5VTA5"/>
<dbReference type="GO" id="GO:0033585">
    <property type="term" value="P:L-phenylalanine biosynthetic process from chorismate via phenylpyruvate"/>
    <property type="evidence" value="ECO:0007669"/>
    <property type="project" value="TreeGrafter"/>
</dbReference>
<organism evidence="8 9">
    <name type="scientific">Gynuella sunshinyii YC6258</name>
    <dbReference type="NCBI Taxonomy" id="1445510"/>
    <lineage>
        <taxon>Bacteria</taxon>
        <taxon>Pseudomonadati</taxon>
        <taxon>Pseudomonadota</taxon>
        <taxon>Gammaproteobacteria</taxon>
        <taxon>Oceanospirillales</taxon>
        <taxon>Saccharospirillaceae</taxon>
        <taxon>Gynuella</taxon>
    </lineage>
</organism>
<evidence type="ECO:0000256" key="4">
    <source>
        <dbReference type="ARBA" id="ARBA00022576"/>
    </source>
</evidence>
<name>A0A0C5VTA5_9GAMM</name>
<dbReference type="GO" id="GO:0042802">
    <property type="term" value="F:identical protein binding"/>
    <property type="evidence" value="ECO:0007669"/>
    <property type="project" value="TreeGrafter"/>
</dbReference>
<dbReference type="GO" id="GO:0030170">
    <property type="term" value="F:pyridoxal phosphate binding"/>
    <property type="evidence" value="ECO:0007669"/>
    <property type="project" value="InterPro"/>
</dbReference>
<dbReference type="GO" id="GO:0005829">
    <property type="term" value="C:cytosol"/>
    <property type="evidence" value="ECO:0007669"/>
    <property type="project" value="TreeGrafter"/>
</dbReference>
<evidence type="ECO:0000256" key="2">
    <source>
        <dbReference type="ARBA" id="ARBA00007441"/>
    </source>
</evidence>
<feature type="domain" description="Aminotransferase class I/classII large" evidence="7">
    <location>
        <begin position="27"/>
        <end position="388"/>
    </location>
</feature>
<dbReference type="CDD" id="cd00609">
    <property type="entry name" value="AAT_like"/>
    <property type="match status" value="1"/>
</dbReference>
<gene>
    <name evidence="8" type="ORF">YC6258_05884</name>
</gene>
<dbReference type="InterPro" id="IPR015424">
    <property type="entry name" value="PyrdxlP-dep_Trfase"/>
</dbReference>
<evidence type="ECO:0000256" key="5">
    <source>
        <dbReference type="ARBA" id="ARBA00022679"/>
    </source>
</evidence>
<evidence type="ECO:0000256" key="1">
    <source>
        <dbReference type="ARBA" id="ARBA00001933"/>
    </source>
</evidence>
<dbReference type="STRING" id="1445510.YC6258_05884"/>
<dbReference type="RefSeq" id="WP_044619527.1">
    <property type="nucleotide sequence ID" value="NZ_CP007142.1"/>
</dbReference>
<proteinExistence type="inferred from homology"/>
<comment type="subunit">
    <text evidence="3">Homodimer.</text>
</comment>
<evidence type="ECO:0000256" key="6">
    <source>
        <dbReference type="ARBA" id="ARBA00022898"/>
    </source>
</evidence>
<accession>A0A0C5VTA5</accession>
<dbReference type="Pfam" id="PF00155">
    <property type="entry name" value="Aminotran_1_2"/>
    <property type="match status" value="1"/>
</dbReference>
<dbReference type="SUPFAM" id="SSF53383">
    <property type="entry name" value="PLP-dependent transferases"/>
    <property type="match status" value="1"/>
</dbReference>
<reference evidence="8 9" key="1">
    <citation type="submission" date="2014-01" db="EMBL/GenBank/DDBJ databases">
        <title>Full genme sequencing of cellulolytic bacterium Gynuella sunshinyii YC6258T gen. nov., sp. nov.</title>
        <authorList>
            <person name="Khan H."/>
            <person name="Chung E.J."/>
            <person name="Chung Y.R."/>
        </authorList>
    </citation>
    <scope>NUCLEOTIDE SEQUENCE [LARGE SCALE GENOMIC DNA]</scope>
    <source>
        <strain evidence="8 9">YC6258</strain>
    </source>
</reference>
<dbReference type="PANTHER" id="PTHR11879">
    <property type="entry name" value="ASPARTATE AMINOTRANSFERASE"/>
    <property type="match status" value="1"/>
</dbReference>
<dbReference type="EC" id="2.6.1.1" evidence="8"/>
<dbReference type="GO" id="GO:0004069">
    <property type="term" value="F:L-aspartate:2-oxoglutarate aminotransferase activity"/>
    <property type="evidence" value="ECO:0007669"/>
    <property type="project" value="UniProtKB-EC"/>
</dbReference>
<dbReference type="PRINTS" id="PR00799">
    <property type="entry name" value="TRANSAMINASE"/>
</dbReference>
<dbReference type="InterPro" id="IPR004839">
    <property type="entry name" value="Aminotransferase_I/II_large"/>
</dbReference>
<keyword evidence="6" id="KW-0663">Pyridoxal phosphate</keyword>
<dbReference type="EMBL" id="CP007142">
    <property type="protein sequence ID" value="AJQ97912.1"/>
    <property type="molecule type" value="Genomic_DNA"/>
</dbReference>
<dbReference type="Gene3D" id="3.90.1150.10">
    <property type="entry name" value="Aspartate Aminotransferase, domain 1"/>
    <property type="match status" value="1"/>
</dbReference>
<dbReference type="Proteomes" id="UP000032266">
    <property type="component" value="Chromosome"/>
</dbReference>
<evidence type="ECO:0000256" key="3">
    <source>
        <dbReference type="ARBA" id="ARBA00011738"/>
    </source>
</evidence>
<evidence type="ECO:0000259" key="7">
    <source>
        <dbReference type="Pfam" id="PF00155"/>
    </source>
</evidence>
<dbReference type="NCBIfam" id="NF006719">
    <property type="entry name" value="PRK09257.1"/>
    <property type="match status" value="1"/>
</dbReference>
<dbReference type="InterPro" id="IPR015421">
    <property type="entry name" value="PyrdxlP-dep_Trfase_major"/>
</dbReference>
<sequence length="394" mass="43714">MFELLSEPRKDPILSLSAAYKDDPRTNKLDLGIGVYRNNDGITPVMAAVKAAEQYLLENQPSKAYVGLAGDEIFNEAITHLLLAGTEAEHRAIALQTPGASGALRMLADLIRQTKPDTTVWISDPGYVNHRPIMEAAGLKVRSYPYFDPNTKTLNEAAMLAQFAQLGPDDILLLHGCCHNPTGVDLEFSHWQQIASMSQKQGFLPFIDIAYQGFGDGLEQDLKGLQHVVDQVEEVLITTSCSKNFGLYRERTGAAVLVAKDKQTASKARSRMFEIVRANYTMPPDHGSAIVAHILTTPELKQQWLQELNTMLTRIKGLRTSLRTQFQAKTGEDRFAFFEHHKGMFSVTGLSTEQINRLREEFGIYIVGDSRVNVAGMQEQAIPYLIDSFLAVGA</sequence>
<dbReference type="HOGENOM" id="CLU_032440_0_1_6"/>
<dbReference type="Gene3D" id="3.40.640.10">
    <property type="entry name" value="Type I PLP-dependent aspartate aminotransferase-like (Major domain)"/>
    <property type="match status" value="1"/>
</dbReference>
<dbReference type="InterPro" id="IPR000796">
    <property type="entry name" value="Asp_trans"/>
</dbReference>
<dbReference type="PANTHER" id="PTHR11879:SF22">
    <property type="entry name" value="ASPARTATE AMINOTRANSFERASE, MITOCHONDRIAL"/>
    <property type="match status" value="1"/>
</dbReference>
<comment type="similarity">
    <text evidence="2">Belongs to the class-I pyridoxal-phosphate-dependent aminotransferase family.</text>
</comment>